<dbReference type="SUPFAM" id="SSF63829">
    <property type="entry name" value="Calcium-dependent phosphotriesterase"/>
    <property type="match status" value="1"/>
</dbReference>
<accession>A0A4Q7NR92</accession>
<dbReference type="InterPro" id="IPR005511">
    <property type="entry name" value="SMP-30"/>
</dbReference>
<feature type="domain" description="SMP-30/Gluconolactonase/LRE-like region" evidence="4">
    <location>
        <begin position="17"/>
        <end position="262"/>
    </location>
</feature>
<proteinExistence type="inferred from homology"/>
<comment type="caution">
    <text evidence="5">The sequence shown here is derived from an EMBL/GenBank/DDBJ whole genome shotgun (WGS) entry which is preliminary data.</text>
</comment>
<keyword evidence="3" id="KW-0862">Zinc</keyword>
<protein>
    <submittedName>
        <fullName evidence="5">Sugar lactone lactonase YvrE</fullName>
    </submittedName>
</protein>
<dbReference type="Pfam" id="PF08450">
    <property type="entry name" value="SGL"/>
    <property type="match status" value="1"/>
</dbReference>
<dbReference type="GO" id="GO:0019853">
    <property type="term" value="P:L-ascorbic acid biosynthetic process"/>
    <property type="evidence" value="ECO:0007669"/>
    <property type="project" value="TreeGrafter"/>
</dbReference>
<comment type="cofactor">
    <cofactor evidence="3">
        <name>Zn(2+)</name>
        <dbReference type="ChEBI" id="CHEBI:29105"/>
    </cofactor>
    <text evidence="3">Binds 1 divalent metal cation per subunit.</text>
</comment>
<keyword evidence="6" id="KW-1185">Reference proteome</keyword>
<dbReference type="Proteomes" id="UP000293638">
    <property type="component" value="Unassembled WGS sequence"/>
</dbReference>
<evidence type="ECO:0000256" key="1">
    <source>
        <dbReference type="ARBA" id="ARBA00008853"/>
    </source>
</evidence>
<feature type="binding site" evidence="3">
    <location>
        <position position="129"/>
    </location>
    <ligand>
        <name>substrate</name>
    </ligand>
</feature>
<evidence type="ECO:0000259" key="4">
    <source>
        <dbReference type="Pfam" id="PF08450"/>
    </source>
</evidence>
<dbReference type="PANTHER" id="PTHR10907:SF47">
    <property type="entry name" value="REGUCALCIN"/>
    <property type="match status" value="1"/>
</dbReference>
<dbReference type="InterPro" id="IPR011042">
    <property type="entry name" value="6-blade_b-propeller_TolB-like"/>
</dbReference>
<dbReference type="GO" id="GO:0004341">
    <property type="term" value="F:gluconolactonase activity"/>
    <property type="evidence" value="ECO:0007669"/>
    <property type="project" value="TreeGrafter"/>
</dbReference>
<feature type="binding site" evidence="3">
    <location>
        <position position="18"/>
    </location>
    <ligand>
        <name>a divalent metal cation</name>
        <dbReference type="ChEBI" id="CHEBI:60240"/>
    </ligand>
</feature>
<reference evidence="5 6" key="1">
    <citation type="submission" date="2019-02" db="EMBL/GenBank/DDBJ databases">
        <title>Genomic Encyclopedia of Type Strains, Phase IV (KMG-IV): sequencing the most valuable type-strain genomes for metagenomic binning, comparative biology and taxonomic classification.</title>
        <authorList>
            <person name="Goeker M."/>
        </authorList>
    </citation>
    <scope>NUCLEOTIDE SEQUENCE [LARGE SCALE GENOMIC DNA]</scope>
    <source>
        <strain evidence="5 6">DSM 45622</strain>
    </source>
</reference>
<feature type="active site" description="Proton donor/acceptor" evidence="2">
    <location>
        <position position="207"/>
    </location>
</feature>
<feature type="binding site" evidence="3">
    <location>
        <position position="157"/>
    </location>
    <ligand>
        <name>a divalent metal cation</name>
        <dbReference type="ChEBI" id="CHEBI:60240"/>
    </ligand>
</feature>
<evidence type="ECO:0000256" key="3">
    <source>
        <dbReference type="PIRSR" id="PIRSR605511-2"/>
    </source>
</evidence>
<gene>
    <name evidence="5" type="ORF">EV189_2987</name>
</gene>
<dbReference type="Gene3D" id="2.120.10.30">
    <property type="entry name" value="TolB, C-terminal domain"/>
    <property type="match status" value="1"/>
</dbReference>
<feature type="binding site" evidence="3">
    <location>
        <position position="207"/>
    </location>
    <ligand>
        <name>a divalent metal cation</name>
        <dbReference type="ChEBI" id="CHEBI:60240"/>
    </ligand>
</feature>
<evidence type="ECO:0000313" key="6">
    <source>
        <dbReference type="Proteomes" id="UP000293638"/>
    </source>
</evidence>
<dbReference type="GO" id="GO:0005509">
    <property type="term" value="F:calcium ion binding"/>
    <property type="evidence" value="ECO:0007669"/>
    <property type="project" value="TreeGrafter"/>
</dbReference>
<dbReference type="PRINTS" id="PR01790">
    <property type="entry name" value="SMP30FAMILY"/>
</dbReference>
<feature type="binding site" evidence="3">
    <location>
        <position position="111"/>
    </location>
    <ligand>
        <name>substrate</name>
    </ligand>
</feature>
<organism evidence="5 6">
    <name type="scientific">Motilibacter rhizosphaerae</name>
    <dbReference type="NCBI Taxonomy" id="598652"/>
    <lineage>
        <taxon>Bacteria</taxon>
        <taxon>Bacillati</taxon>
        <taxon>Actinomycetota</taxon>
        <taxon>Actinomycetes</taxon>
        <taxon>Motilibacterales</taxon>
        <taxon>Motilibacteraceae</taxon>
        <taxon>Motilibacter</taxon>
    </lineage>
</organism>
<dbReference type="InterPro" id="IPR013658">
    <property type="entry name" value="SGL"/>
</dbReference>
<name>A0A4Q7NR92_9ACTN</name>
<comment type="similarity">
    <text evidence="1">Belongs to the SMP-30/CGR1 family.</text>
</comment>
<dbReference type="PANTHER" id="PTHR10907">
    <property type="entry name" value="REGUCALCIN"/>
    <property type="match status" value="1"/>
</dbReference>
<dbReference type="EMBL" id="SGXD01000003">
    <property type="protein sequence ID" value="RZS87556.1"/>
    <property type="molecule type" value="Genomic_DNA"/>
</dbReference>
<evidence type="ECO:0000313" key="5">
    <source>
        <dbReference type="EMBL" id="RZS87556.1"/>
    </source>
</evidence>
<feature type="binding site" evidence="3">
    <location>
        <position position="109"/>
    </location>
    <ligand>
        <name>substrate</name>
    </ligand>
</feature>
<sequence length="302" mass="31801">MRTFVADPVTELVAEHAEGPRWDAGRGELAWVDIPAGRVHRAVPREGRLELLPGLQLDVPVGAANPVTGHDGWILAAGTGFVHARLAEDGTQQLEQLARPDAGREDDVRMNEAVCDPVGRLLAGTMAYDQRPGGGRLLQVDLDGSVRTLVADATVANGLAWSSDGATVYWADSGPGRLTAHSYDLETGEFGPGRLVEQRSRDQGVSDGIAIDDEDCLWVARFGGGAVDRISPEGEILTVVSLPVEQVTAVAFAGTTLYITTSREGLDASTVAGQPHAGKVFAVDAAVSGPPARAFKAQLPRD</sequence>
<evidence type="ECO:0000256" key="2">
    <source>
        <dbReference type="PIRSR" id="PIRSR605511-1"/>
    </source>
</evidence>
<dbReference type="AlphaFoldDB" id="A0A4Q7NR92"/>
<keyword evidence="3" id="KW-0479">Metal-binding</keyword>
<dbReference type="RefSeq" id="WP_165400319.1">
    <property type="nucleotide sequence ID" value="NZ_SGXD01000003.1"/>
</dbReference>